<protein>
    <submittedName>
        <fullName evidence="2">Uncharacterized protein</fullName>
    </submittedName>
</protein>
<evidence type="ECO:0000313" key="2">
    <source>
        <dbReference type="EMBL" id="SDL16716.1"/>
    </source>
</evidence>
<dbReference type="EMBL" id="FNGF01000004">
    <property type="protein sequence ID" value="SDL16716.1"/>
    <property type="molecule type" value="Genomic_DNA"/>
</dbReference>
<dbReference type="Proteomes" id="UP000198662">
    <property type="component" value="Unassembled WGS sequence"/>
</dbReference>
<evidence type="ECO:0000313" key="3">
    <source>
        <dbReference type="Proteomes" id="UP000198662"/>
    </source>
</evidence>
<evidence type="ECO:0000256" key="1">
    <source>
        <dbReference type="SAM" id="MobiDB-lite"/>
    </source>
</evidence>
<name>A0A1G9HV63_9ACTN</name>
<organism evidence="2 3">
    <name type="scientific">Glycomyces sambucus</name>
    <dbReference type="NCBI Taxonomy" id="380244"/>
    <lineage>
        <taxon>Bacteria</taxon>
        <taxon>Bacillati</taxon>
        <taxon>Actinomycetota</taxon>
        <taxon>Actinomycetes</taxon>
        <taxon>Glycomycetales</taxon>
        <taxon>Glycomycetaceae</taxon>
        <taxon>Glycomyces</taxon>
    </lineage>
</organism>
<dbReference type="AlphaFoldDB" id="A0A1G9HV63"/>
<gene>
    <name evidence="2" type="ORF">SAMN05216298_2846</name>
</gene>
<keyword evidence="3" id="KW-1185">Reference proteome</keyword>
<sequence>MSYQSANAAVAQSVARGSDAVKVAVEASTWPANHASRPRSGRTGTARPSGREAARRYALAVPRFRVGCTRFVSSTSSVPASGSSTIDVPVYPVCPTVTGELIASMYQRWPSCQPSPRAAASPIPAFMSVNTERAVASLTISASPYRPPLRIICPNTARSHAVANTPACPATPPNAHAFSSWTSPCTVPRPVHGWNSVAAVRARSTGLYPVSLRPSGSHTYSATSSSRRWPVTRSRTLPRTMRLRSEYS</sequence>
<proteinExistence type="predicted"/>
<accession>A0A1G9HV63</accession>
<reference evidence="3" key="1">
    <citation type="submission" date="2016-10" db="EMBL/GenBank/DDBJ databases">
        <authorList>
            <person name="Varghese N."/>
            <person name="Submissions S."/>
        </authorList>
    </citation>
    <scope>NUCLEOTIDE SEQUENCE [LARGE SCALE GENOMIC DNA]</scope>
    <source>
        <strain evidence="3">CGMCC 4.3147</strain>
    </source>
</reference>
<feature type="region of interest" description="Disordered" evidence="1">
    <location>
        <begin position="31"/>
        <end position="52"/>
    </location>
</feature>